<evidence type="ECO:0000256" key="3">
    <source>
        <dbReference type="ARBA" id="ARBA00022917"/>
    </source>
</evidence>
<dbReference type="Gene3D" id="3.30.110.10">
    <property type="entry name" value="Translation initiation factor 3 (IF-3), C-terminal domain"/>
    <property type="match status" value="1"/>
</dbReference>
<dbReference type="PANTHER" id="PTHR10938:SF0">
    <property type="entry name" value="TRANSLATION INITIATION FACTOR IF-3, MITOCHONDRIAL"/>
    <property type="match status" value="1"/>
</dbReference>
<sequence length="177" mass="20512">MFCIKAVNKSDNVRINEQIRSKEVRVILDDGEALGLMSIKEALEVANEKGLDLVEVSPNAKPPVCKVMNYSKYKYEKAKKEKENKKKQKNVVIKEIRIKPHIDTNDMETKKKQITKFLEKENKVKISLRLSGREKLHIESAIKVLDDIASYFEEAALVEKKYGKEQMQKYIMITPKK</sequence>
<keyword evidence="4" id="KW-0963">Cytoplasm</keyword>
<dbReference type="Pfam" id="PF00707">
    <property type="entry name" value="IF3_C"/>
    <property type="match status" value="1"/>
</dbReference>
<dbReference type="EMBL" id="CABWIB010000001">
    <property type="protein sequence ID" value="VWL85197.1"/>
    <property type="molecule type" value="Genomic_DNA"/>
</dbReference>
<reference evidence="9 10" key="1">
    <citation type="submission" date="2019-10" db="EMBL/GenBank/DDBJ databases">
        <authorList>
            <person name="Blom J."/>
        </authorList>
    </citation>
    <scope>NUCLEOTIDE SEQUENCE [LARGE SCALE GENOMIC DNA]</scope>
    <source>
        <strain evidence="9 10">ES3154-GLU</strain>
    </source>
</reference>
<accession>A0A6I8M6U6</accession>
<keyword evidence="3 4" id="KW-0648">Protein biosynthesis</keyword>
<gene>
    <name evidence="4" type="primary">infC</name>
    <name evidence="9" type="ORF">OMES3154_00480</name>
</gene>
<comment type="similarity">
    <text evidence="1 4 6">Belongs to the IF-3 family.</text>
</comment>
<comment type="function">
    <text evidence="4 6">IF-3 binds to the 30S ribosomal subunit and shifts the equilibrium between 70S ribosomes and their 50S and 30S subunits in favor of the free subunits, thus enhancing the availability of 30S subunits on which protein synthesis initiation begins.</text>
</comment>
<evidence type="ECO:0000259" key="8">
    <source>
        <dbReference type="Pfam" id="PF05198"/>
    </source>
</evidence>
<dbReference type="GO" id="GO:0016020">
    <property type="term" value="C:membrane"/>
    <property type="evidence" value="ECO:0007669"/>
    <property type="project" value="TreeGrafter"/>
</dbReference>
<comment type="subcellular location">
    <subcellularLocation>
        <location evidence="4 6">Cytoplasm</location>
    </subcellularLocation>
</comment>
<dbReference type="Proteomes" id="UP000419017">
    <property type="component" value="Unassembled WGS sequence"/>
</dbReference>
<dbReference type="SUPFAM" id="SSF55200">
    <property type="entry name" value="Translation initiation factor IF3, C-terminal domain"/>
    <property type="match status" value="1"/>
</dbReference>
<dbReference type="FunFam" id="3.10.20.80:FF:000001">
    <property type="entry name" value="Translation initiation factor IF-3"/>
    <property type="match status" value="1"/>
</dbReference>
<feature type="domain" description="Translation initiation factor 3 C-terminal" evidence="7">
    <location>
        <begin position="91"/>
        <end position="176"/>
    </location>
</feature>
<dbReference type="InterPro" id="IPR001288">
    <property type="entry name" value="Translation_initiation_fac_3"/>
</dbReference>
<dbReference type="GO" id="GO:0003743">
    <property type="term" value="F:translation initiation factor activity"/>
    <property type="evidence" value="ECO:0007669"/>
    <property type="project" value="UniProtKB-UniRule"/>
</dbReference>
<evidence type="ECO:0000256" key="2">
    <source>
        <dbReference type="ARBA" id="ARBA00022540"/>
    </source>
</evidence>
<dbReference type="SUPFAM" id="SSF54364">
    <property type="entry name" value="Translation initiation factor IF3, N-terminal domain"/>
    <property type="match status" value="1"/>
</dbReference>
<keyword evidence="2 4" id="KW-0396">Initiation factor</keyword>
<organism evidence="9 10">
    <name type="scientific">Oceanivirga miroungae</name>
    <dbReference type="NCBI Taxonomy" id="1130046"/>
    <lineage>
        <taxon>Bacteria</taxon>
        <taxon>Fusobacteriati</taxon>
        <taxon>Fusobacteriota</taxon>
        <taxon>Fusobacteriia</taxon>
        <taxon>Fusobacteriales</taxon>
        <taxon>Leptotrichiaceae</taxon>
        <taxon>Oceanivirga</taxon>
    </lineage>
</organism>
<dbReference type="NCBIfam" id="TIGR00168">
    <property type="entry name" value="infC"/>
    <property type="match status" value="1"/>
</dbReference>
<comment type="subunit">
    <text evidence="4 6">Monomer.</text>
</comment>
<evidence type="ECO:0000256" key="4">
    <source>
        <dbReference type="HAMAP-Rule" id="MF_00080"/>
    </source>
</evidence>
<evidence type="ECO:0000256" key="6">
    <source>
        <dbReference type="RuleBase" id="RU000646"/>
    </source>
</evidence>
<dbReference type="Pfam" id="PF05198">
    <property type="entry name" value="IF3_N"/>
    <property type="match status" value="1"/>
</dbReference>
<dbReference type="GO" id="GO:0032790">
    <property type="term" value="P:ribosome disassembly"/>
    <property type="evidence" value="ECO:0007669"/>
    <property type="project" value="TreeGrafter"/>
</dbReference>
<evidence type="ECO:0000313" key="10">
    <source>
        <dbReference type="Proteomes" id="UP000419017"/>
    </source>
</evidence>
<dbReference type="Gene3D" id="3.10.20.80">
    <property type="entry name" value="Translation initiation factor 3 (IF-3), N-terminal domain"/>
    <property type="match status" value="1"/>
</dbReference>
<dbReference type="AlphaFoldDB" id="A0A6I8M6U6"/>
<evidence type="ECO:0000259" key="7">
    <source>
        <dbReference type="Pfam" id="PF00707"/>
    </source>
</evidence>
<proteinExistence type="inferred from homology"/>
<evidence type="ECO:0000313" key="9">
    <source>
        <dbReference type="EMBL" id="VWL85197.1"/>
    </source>
</evidence>
<feature type="domain" description="Translation initiation factor 3 N-terminal" evidence="8">
    <location>
        <begin position="15"/>
        <end position="84"/>
    </location>
</feature>
<dbReference type="PROSITE" id="PS00938">
    <property type="entry name" value="IF3"/>
    <property type="match status" value="1"/>
</dbReference>
<evidence type="ECO:0000256" key="1">
    <source>
        <dbReference type="ARBA" id="ARBA00005439"/>
    </source>
</evidence>
<dbReference type="InterPro" id="IPR036788">
    <property type="entry name" value="T_IF-3_C_sf"/>
</dbReference>
<protein>
    <recommendedName>
        <fullName evidence="4 5">Translation initiation factor IF-3</fullName>
    </recommendedName>
</protein>
<dbReference type="GO" id="GO:0005829">
    <property type="term" value="C:cytosol"/>
    <property type="evidence" value="ECO:0007669"/>
    <property type="project" value="TreeGrafter"/>
</dbReference>
<evidence type="ECO:0000256" key="5">
    <source>
        <dbReference type="NCBIfam" id="TIGR00168"/>
    </source>
</evidence>
<dbReference type="RefSeq" id="WP_197271468.1">
    <property type="nucleotide sequence ID" value="NZ_CABWIB010000001.1"/>
</dbReference>
<keyword evidence="10" id="KW-1185">Reference proteome</keyword>
<dbReference type="InterPro" id="IPR019813">
    <property type="entry name" value="Translation_initiation_fac3_CS"/>
</dbReference>
<dbReference type="GO" id="GO:0043022">
    <property type="term" value="F:ribosome binding"/>
    <property type="evidence" value="ECO:0007669"/>
    <property type="project" value="TreeGrafter"/>
</dbReference>
<dbReference type="InterPro" id="IPR019815">
    <property type="entry name" value="Translation_initiation_fac_3_C"/>
</dbReference>
<dbReference type="InterPro" id="IPR019814">
    <property type="entry name" value="Translation_initiation_fac_3_N"/>
</dbReference>
<dbReference type="PANTHER" id="PTHR10938">
    <property type="entry name" value="TRANSLATION INITIATION FACTOR IF-3"/>
    <property type="match status" value="1"/>
</dbReference>
<dbReference type="InterPro" id="IPR036787">
    <property type="entry name" value="T_IF-3_N_sf"/>
</dbReference>
<dbReference type="HAMAP" id="MF_00080">
    <property type="entry name" value="IF_3"/>
    <property type="match status" value="1"/>
</dbReference>
<name>A0A6I8M6U6_9FUSO</name>